<dbReference type="AlphaFoldDB" id="A0A1F4U3Q8"/>
<dbReference type="InterPro" id="IPR001451">
    <property type="entry name" value="Hexapep"/>
</dbReference>
<dbReference type="SUPFAM" id="SSF51161">
    <property type="entry name" value="Trimeric LpxA-like enzymes"/>
    <property type="match status" value="1"/>
</dbReference>
<dbReference type="Gene3D" id="2.160.10.10">
    <property type="entry name" value="Hexapeptide repeat proteins"/>
    <property type="match status" value="1"/>
</dbReference>
<dbReference type="GO" id="GO:0016740">
    <property type="term" value="F:transferase activity"/>
    <property type="evidence" value="ECO:0007669"/>
    <property type="project" value="UniProtKB-KW"/>
</dbReference>
<dbReference type="Proteomes" id="UP000179242">
    <property type="component" value="Unassembled WGS sequence"/>
</dbReference>
<dbReference type="PANTHER" id="PTHR43300:SF4">
    <property type="entry name" value="ACYL-[ACYL-CARRIER-PROTEIN]--UDP-N-ACETYLGLUCOSAMINE O-ACYLTRANSFERASE"/>
    <property type="match status" value="1"/>
</dbReference>
<evidence type="ECO:0000313" key="2">
    <source>
        <dbReference type="Proteomes" id="UP000179242"/>
    </source>
</evidence>
<dbReference type="Pfam" id="PF14602">
    <property type="entry name" value="Hexapep_2"/>
    <property type="match status" value="2"/>
</dbReference>
<dbReference type="InterPro" id="IPR011004">
    <property type="entry name" value="Trimer_LpxA-like_sf"/>
</dbReference>
<accession>A0A1F4U3Q8</accession>
<protein>
    <submittedName>
        <fullName evidence="1">Acetyltransferase</fullName>
    </submittedName>
</protein>
<dbReference type="PANTHER" id="PTHR43300">
    <property type="entry name" value="ACETYLTRANSFERASE"/>
    <property type="match status" value="1"/>
</dbReference>
<dbReference type="CDD" id="cd03358">
    <property type="entry name" value="LbH_WxcM_N_like"/>
    <property type="match status" value="1"/>
</dbReference>
<organism evidence="1 2">
    <name type="scientific">candidate division WOR-1 bacterium RIFOXYC2_FULL_46_14</name>
    <dbReference type="NCBI Taxonomy" id="1802587"/>
    <lineage>
        <taxon>Bacteria</taxon>
        <taxon>Bacillati</taxon>
        <taxon>Saganbacteria</taxon>
    </lineage>
</organism>
<reference evidence="1 2" key="1">
    <citation type="journal article" date="2016" name="Nat. Commun.">
        <title>Thousands of microbial genomes shed light on interconnected biogeochemical processes in an aquifer system.</title>
        <authorList>
            <person name="Anantharaman K."/>
            <person name="Brown C.T."/>
            <person name="Hug L.A."/>
            <person name="Sharon I."/>
            <person name="Castelle C.J."/>
            <person name="Probst A.J."/>
            <person name="Thomas B.C."/>
            <person name="Singh A."/>
            <person name="Wilkins M.J."/>
            <person name="Karaoz U."/>
            <person name="Brodie E.L."/>
            <person name="Williams K.H."/>
            <person name="Hubbard S.S."/>
            <person name="Banfield J.F."/>
        </authorList>
    </citation>
    <scope>NUCLEOTIDE SEQUENCE [LARGE SCALE GENOMIC DNA]</scope>
</reference>
<keyword evidence="1" id="KW-0808">Transferase</keyword>
<name>A0A1F4U3Q8_UNCSA</name>
<evidence type="ECO:0000313" key="1">
    <source>
        <dbReference type="EMBL" id="OGC39615.1"/>
    </source>
</evidence>
<proteinExistence type="predicted"/>
<sequence length="212" mass="23124">MNKYEDVFIHPSAEIKPGARIGRGSMIWNQAQIRESAVIGKKCIIGKSVYIDQGVKIGDRVKVQNGVSVYCGVELEDDVFLGPFSTLTNDLYPRAFDPDWQIYKTLIKKGASIGANATVVCGNTIGEYAMIGAGTVVVSDVPPHGLVLGNPGKLFGFVCICGRKLSSLIEENEQAKVFKCDHCAKHISIPKENMQLSKSLKRKHLSLEGDNL</sequence>
<dbReference type="EMBL" id="MEUJ01000008">
    <property type="protein sequence ID" value="OGC39615.1"/>
    <property type="molecule type" value="Genomic_DNA"/>
</dbReference>
<gene>
    <name evidence="1" type="ORF">A2438_07725</name>
</gene>
<dbReference type="InterPro" id="IPR050179">
    <property type="entry name" value="Trans_hexapeptide_repeat"/>
</dbReference>
<comment type="caution">
    <text evidence="1">The sequence shown here is derived from an EMBL/GenBank/DDBJ whole genome shotgun (WGS) entry which is preliminary data.</text>
</comment>